<name>A0A0A9ER70_ARUDO</name>
<organism evidence="1">
    <name type="scientific">Arundo donax</name>
    <name type="common">Giant reed</name>
    <name type="synonym">Donax arundinaceus</name>
    <dbReference type="NCBI Taxonomy" id="35708"/>
    <lineage>
        <taxon>Eukaryota</taxon>
        <taxon>Viridiplantae</taxon>
        <taxon>Streptophyta</taxon>
        <taxon>Embryophyta</taxon>
        <taxon>Tracheophyta</taxon>
        <taxon>Spermatophyta</taxon>
        <taxon>Magnoliopsida</taxon>
        <taxon>Liliopsida</taxon>
        <taxon>Poales</taxon>
        <taxon>Poaceae</taxon>
        <taxon>PACMAD clade</taxon>
        <taxon>Arundinoideae</taxon>
        <taxon>Arundineae</taxon>
        <taxon>Arundo</taxon>
    </lineage>
</organism>
<sequence length="71" mass="7949">MSGKLRITLRRSDSCNPTADLRNSAVGRSRLSTLYPMMYGSLVRILPIMPSLSMPRPTRKSTVCEYLASML</sequence>
<proteinExistence type="predicted"/>
<protein>
    <submittedName>
        <fullName evidence="1">Uncharacterized protein</fullName>
    </submittedName>
</protein>
<dbReference type="AlphaFoldDB" id="A0A0A9ER70"/>
<dbReference type="EMBL" id="GBRH01194661">
    <property type="protein sequence ID" value="JAE03235.1"/>
    <property type="molecule type" value="Transcribed_RNA"/>
</dbReference>
<accession>A0A0A9ER70</accession>
<reference evidence="1" key="1">
    <citation type="submission" date="2014-09" db="EMBL/GenBank/DDBJ databases">
        <authorList>
            <person name="Magalhaes I.L.F."/>
            <person name="Oliveira U."/>
            <person name="Santos F.R."/>
            <person name="Vidigal T.H.D.A."/>
            <person name="Brescovit A.D."/>
            <person name="Santos A.J."/>
        </authorList>
    </citation>
    <scope>NUCLEOTIDE SEQUENCE</scope>
    <source>
        <tissue evidence="1">Shoot tissue taken approximately 20 cm above the soil surface</tissue>
    </source>
</reference>
<evidence type="ECO:0000313" key="1">
    <source>
        <dbReference type="EMBL" id="JAE03235.1"/>
    </source>
</evidence>
<reference evidence="1" key="2">
    <citation type="journal article" date="2015" name="Data Brief">
        <title>Shoot transcriptome of the giant reed, Arundo donax.</title>
        <authorList>
            <person name="Barrero R.A."/>
            <person name="Guerrero F.D."/>
            <person name="Moolhuijzen P."/>
            <person name="Goolsby J.A."/>
            <person name="Tidwell J."/>
            <person name="Bellgard S.E."/>
            <person name="Bellgard M.I."/>
        </authorList>
    </citation>
    <scope>NUCLEOTIDE SEQUENCE</scope>
    <source>
        <tissue evidence="1">Shoot tissue taken approximately 20 cm above the soil surface</tissue>
    </source>
</reference>